<dbReference type="GO" id="GO:0006508">
    <property type="term" value="P:proteolysis"/>
    <property type="evidence" value="ECO:0007669"/>
    <property type="project" value="InterPro"/>
</dbReference>
<sequence>MIIKSLLLAALLATATPPLLVPGDEPVVVTQHQLKTARGALAYEARTGRIPIRNDETGEVRGHIFFIAYTVKSRTPRPLTFAWNGGPTSASYLLHTEVLGPRRIEGAKFVDNAETLLYTTDLVFMDPVGTGFSRTAKPEFDKEFLSTLGDFAATAEFIRAYRVRFGVEQQPFFLLGESYGTWRVNGTTELLTKRGENVAGAILISGGIPGSQMPVEFNDAFYAVARTASAFEHKRLAPDLMRDRAATLKQAEDWVEKTYLPALQKKNELTDAEREKIAQDLARFTGVKPEQIDRKTLVMSNRDYLRGFFDGDKDRVLNTYDMRIAGAQKDEPGRAQAIVSYLRDELGYRTDLAYTGLEDGYMPTPGPARRSTGSRWVYDHTEITPELMARMQGGGGPPASQPWLQNAMRSNKALRVFVGAGQYDSLNMCAGNLRMTAKLEPDLAGRFTNRCYEGGHMMYRDQPTRLALSKDLERFIAESAKK</sequence>
<proteinExistence type="predicted"/>
<gene>
    <name evidence="2" type="ORF">TMPK1_38990</name>
</gene>
<comment type="caution">
    <text evidence="2">The sequence shown here is derived from an EMBL/GenBank/DDBJ whole genome shotgun (WGS) entry which is preliminary data.</text>
</comment>
<dbReference type="Proteomes" id="UP000681075">
    <property type="component" value="Unassembled WGS sequence"/>
</dbReference>
<evidence type="ECO:0000313" key="3">
    <source>
        <dbReference type="Proteomes" id="UP000681075"/>
    </source>
</evidence>
<dbReference type="SUPFAM" id="SSF53474">
    <property type="entry name" value="alpha/beta-Hydrolases"/>
    <property type="match status" value="1"/>
</dbReference>
<name>A0A8S8XI61_9PROT</name>
<dbReference type="EMBL" id="BOPV01000001">
    <property type="protein sequence ID" value="GIL41662.1"/>
    <property type="molecule type" value="Genomic_DNA"/>
</dbReference>
<dbReference type="InterPro" id="IPR029058">
    <property type="entry name" value="AB_hydrolase_fold"/>
</dbReference>
<reference evidence="2" key="1">
    <citation type="submission" date="2021-02" db="EMBL/GenBank/DDBJ databases">
        <title>Genome sequence of Rhodospirillales sp. strain TMPK1 isolated from soil.</title>
        <authorList>
            <person name="Nakai R."/>
            <person name="Kusada H."/>
            <person name="Tamaki H."/>
        </authorList>
    </citation>
    <scope>NUCLEOTIDE SEQUENCE</scope>
    <source>
        <strain evidence="2">TMPK1</strain>
    </source>
</reference>
<keyword evidence="3" id="KW-1185">Reference proteome</keyword>
<organism evidence="2 3">
    <name type="scientific">Roseiterribacter gracilis</name>
    <dbReference type="NCBI Taxonomy" id="2812848"/>
    <lineage>
        <taxon>Bacteria</taxon>
        <taxon>Pseudomonadati</taxon>
        <taxon>Pseudomonadota</taxon>
        <taxon>Alphaproteobacteria</taxon>
        <taxon>Rhodospirillales</taxon>
        <taxon>Roseiterribacteraceae</taxon>
        <taxon>Roseiterribacter</taxon>
    </lineage>
</organism>
<dbReference type="RefSeq" id="WP_420245248.1">
    <property type="nucleotide sequence ID" value="NZ_BOPV01000001.1"/>
</dbReference>
<evidence type="ECO:0000256" key="1">
    <source>
        <dbReference type="SAM" id="SignalP"/>
    </source>
</evidence>
<keyword evidence="1" id="KW-0732">Signal</keyword>
<protein>
    <submittedName>
        <fullName evidence="2">Peptidase S10</fullName>
    </submittedName>
</protein>
<dbReference type="Gene3D" id="3.40.50.1820">
    <property type="entry name" value="alpha/beta hydrolase"/>
    <property type="match status" value="1"/>
</dbReference>
<feature type="signal peptide" evidence="1">
    <location>
        <begin position="1"/>
        <end position="20"/>
    </location>
</feature>
<dbReference type="AlphaFoldDB" id="A0A8S8XI61"/>
<dbReference type="GO" id="GO:0004185">
    <property type="term" value="F:serine-type carboxypeptidase activity"/>
    <property type="evidence" value="ECO:0007669"/>
    <property type="project" value="InterPro"/>
</dbReference>
<accession>A0A8S8XI61</accession>
<evidence type="ECO:0000313" key="2">
    <source>
        <dbReference type="EMBL" id="GIL41662.1"/>
    </source>
</evidence>
<dbReference type="Pfam" id="PF00450">
    <property type="entry name" value="Peptidase_S10"/>
    <property type="match status" value="1"/>
</dbReference>
<feature type="chain" id="PRO_5035876575" evidence="1">
    <location>
        <begin position="21"/>
        <end position="482"/>
    </location>
</feature>
<dbReference type="InterPro" id="IPR001563">
    <property type="entry name" value="Peptidase_S10"/>
</dbReference>